<evidence type="ECO:0000313" key="1">
    <source>
        <dbReference type="EMBL" id="KAH8097020.1"/>
    </source>
</evidence>
<dbReference type="Gene3D" id="3.80.10.10">
    <property type="entry name" value="Ribonuclease Inhibitor"/>
    <property type="match status" value="1"/>
</dbReference>
<sequence>MIVRERAASKLSRYLRLPDRPLDYFDFILARRRVLFEPSDILDLIFTVQSVSTAKNPARMLERCKLPAELTDFIIDLLRADVQSLKACSLASRIFLHRARQHLFHDLSVKKKGKDPYKLRYVPCVARNIRRVTVHGDLCFEVTNSVLIQLGLVECLHLVGSSNDWKDVQWAVTRSQLPHFPRLKELSLSRVYFRTLGEMLASIRAFPQLSKLSVDFTDIRYSNLPPRIDMKQMEATAFPLKVLHMRLNLLSSTPGKVPQTLLTSSGEYLRNLSLDVLSSPQRCALSIFDHLDLSNNPSLESLSISLPWYISRHPWIADAVSQDDRRRFITTLLSQLDPSSFRSLTLRIHLPFTSHYNNGSCWHRRLDLGFLDTLAQPSKIPCGTHLPRGLMERMEEVSRHITSLKLELGLPSSGIPMLDRQAFQGIAKLVRGQLVQLTARGILHVIEGPCHAAAF</sequence>
<dbReference type="Proteomes" id="UP000813824">
    <property type="component" value="Unassembled WGS sequence"/>
</dbReference>
<dbReference type="InterPro" id="IPR032675">
    <property type="entry name" value="LRR_dom_sf"/>
</dbReference>
<dbReference type="AlphaFoldDB" id="A0A8K0UKQ6"/>
<gene>
    <name evidence="1" type="ORF">BXZ70DRAFT_305175</name>
</gene>
<proteinExistence type="predicted"/>
<reference evidence="1" key="1">
    <citation type="journal article" date="2021" name="New Phytol.">
        <title>Evolutionary innovations through gain and loss of genes in the ectomycorrhizal Boletales.</title>
        <authorList>
            <person name="Wu G."/>
            <person name="Miyauchi S."/>
            <person name="Morin E."/>
            <person name="Kuo A."/>
            <person name="Drula E."/>
            <person name="Varga T."/>
            <person name="Kohler A."/>
            <person name="Feng B."/>
            <person name="Cao Y."/>
            <person name="Lipzen A."/>
            <person name="Daum C."/>
            <person name="Hundley H."/>
            <person name="Pangilinan J."/>
            <person name="Johnson J."/>
            <person name="Barry K."/>
            <person name="LaButti K."/>
            <person name="Ng V."/>
            <person name="Ahrendt S."/>
            <person name="Min B."/>
            <person name="Choi I.G."/>
            <person name="Park H."/>
            <person name="Plett J.M."/>
            <person name="Magnuson J."/>
            <person name="Spatafora J.W."/>
            <person name="Nagy L.G."/>
            <person name="Henrissat B."/>
            <person name="Grigoriev I.V."/>
            <person name="Yang Z.L."/>
            <person name="Xu J."/>
            <person name="Martin F.M."/>
        </authorList>
    </citation>
    <scope>NUCLEOTIDE SEQUENCE</scope>
    <source>
        <strain evidence="1">KKN 215</strain>
    </source>
</reference>
<dbReference type="SUPFAM" id="SSF52047">
    <property type="entry name" value="RNI-like"/>
    <property type="match status" value="1"/>
</dbReference>
<accession>A0A8K0UKQ6</accession>
<name>A0A8K0UKQ6_9AGAR</name>
<keyword evidence="2" id="KW-1185">Reference proteome</keyword>
<organism evidence="1 2">
    <name type="scientific">Cristinia sonorae</name>
    <dbReference type="NCBI Taxonomy" id="1940300"/>
    <lineage>
        <taxon>Eukaryota</taxon>
        <taxon>Fungi</taxon>
        <taxon>Dikarya</taxon>
        <taxon>Basidiomycota</taxon>
        <taxon>Agaricomycotina</taxon>
        <taxon>Agaricomycetes</taxon>
        <taxon>Agaricomycetidae</taxon>
        <taxon>Agaricales</taxon>
        <taxon>Pleurotineae</taxon>
        <taxon>Stephanosporaceae</taxon>
        <taxon>Cristinia</taxon>
    </lineage>
</organism>
<comment type="caution">
    <text evidence="1">The sequence shown here is derived from an EMBL/GenBank/DDBJ whole genome shotgun (WGS) entry which is preliminary data.</text>
</comment>
<evidence type="ECO:0000313" key="2">
    <source>
        <dbReference type="Proteomes" id="UP000813824"/>
    </source>
</evidence>
<dbReference type="EMBL" id="JAEVFJ010000021">
    <property type="protein sequence ID" value="KAH8097020.1"/>
    <property type="molecule type" value="Genomic_DNA"/>
</dbReference>
<dbReference type="OrthoDB" id="2745898at2759"/>
<protein>
    <submittedName>
        <fullName evidence="1">Uncharacterized protein</fullName>
    </submittedName>
</protein>